<evidence type="ECO:0000313" key="6">
    <source>
        <dbReference type="Proteomes" id="UP000646365"/>
    </source>
</evidence>
<keyword evidence="6" id="KW-1185">Reference proteome</keyword>
<keyword evidence="3" id="KW-0378">Hydrolase</keyword>
<dbReference type="InterPro" id="IPR043137">
    <property type="entry name" value="GGT_ssub_C"/>
</dbReference>
<comment type="caution">
    <text evidence="5">The sequence shown here is derived from an EMBL/GenBank/DDBJ whole genome shotgun (WGS) entry which is preliminary data.</text>
</comment>
<dbReference type="AlphaFoldDB" id="A0A8J3E7D6"/>
<reference evidence="5" key="1">
    <citation type="journal article" date="2014" name="Int. J. Syst. Evol. Microbiol.">
        <title>Complete genome sequence of Corynebacterium casei LMG S-19264T (=DSM 44701T), isolated from a smear-ripened cheese.</title>
        <authorList>
            <consortium name="US DOE Joint Genome Institute (JGI-PGF)"/>
            <person name="Walter F."/>
            <person name="Albersmeier A."/>
            <person name="Kalinowski J."/>
            <person name="Ruckert C."/>
        </authorList>
    </citation>
    <scope>NUCLEOTIDE SEQUENCE</scope>
    <source>
        <strain evidence="5">CGMCC 1.15725</strain>
    </source>
</reference>
<dbReference type="PANTHER" id="PTHR43199">
    <property type="entry name" value="GLUTATHIONE HYDROLASE"/>
    <property type="match status" value="1"/>
</dbReference>
<dbReference type="GO" id="GO:0016740">
    <property type="term" value="F:transferase activity"/>
    <property type="evidence" value="ECO:0007669"/>
    <property type="project" value="UniProtKB-KW"/>
</dbReference>
<dbReference type="InterPro" id="IPR029055">
    <property type="entry name" value="Ntn_hydrolases_N"/>
</dbReference>
<name>A0A8J3E7D6_9PROT</name>
<reference evidence="5" key="2">
    <citation type="submission" date="2020-09" db="EMBL/GenBank/DDBJ databases">
        <authorList>
            <person name="Sun Q."/>
            <person name="Zhou Y."/>
        </authorList>
    </citation>
    <scope>NUCLEOTIDE SEQUENCE</scope>
    <source>
        <strain evidence="5">CGMCC 1.15725</strain>
    </source>
</reference>
<evidence type="ECO:0000256" key="2">
    <source>
        <dbReference type="ARBA" id="ARBA00022679"/>
    </source>
</evidence>
<dbReference type="SUPFAM" id="SSF56235">
    <property type="entry name" value="N-terminal nucleophile aminohydrolases (Ntn hydrolases)"/>
    <property type="match status" value="1"/>
</dbReference>
<comment type="similarity">
    <text evidence="1">Belongs to the gamma-glutamyltransferase family.</text>
</comment>
<dbReference type="RefSeq" id="WP_189052639.1">
    <property type="nucleotide sequence ID" value="NZ_BMJQ01000042.1"/>
</dbReference>
<gene>
    <name evidence="5" type="ORF">GCM10011611_67640</name>
</gene>
<accession>A0A8J3E7D6</accession>
<protein>
    <submittedName>
        <fullName evidence="5">Gamma-glutamyltransferase</fullName>
    </submittedName>
</protein>
<proteinExistence type="inferred from homology"/>
<organism evidence="5 6">
    <name type="scientific">Aliidongia dinghuensis</name>
    <dbReference type="NCBI Taxonomy" id="1867774"/>
    <lineage>
        <taxon>Bacteria</taxon>
        <taxon>Pseudomonadati</taxon>
        <taxon>Pseudomonadota</taxon>
        <taxon>Alphaproteobacteria</taxon>
        <taxon>Rhodospirillales</taxon>
        <taxon>Dongiaceae</taxon>
        <taxon>Aliidongia</taxon>
    </lineage>
</organism>
<dbReference type="Proteomes" id="UP000646365">
    <property type="component" value="Unassembled WGS sequence"/>
</dbReference>
<evidence type="ECO:0000256" key="3">
    <source>
        <dbReference type="ARBA" id="ARBA00022801"/>
    </source>
</evidence>
<dbReference type="GO" id="GO:0016787">
    <property type="term" value="F:hydrolase activity"/>
    <property type="evidence" value="ECO:0007669"/>
    <property type="project" value="UniProtKB-KW"/>
</dbReference>
<dbReference type="InterPro" id="IPR051792">
    <property type="entry name" value="GGT_bact"/>
</dbReference>
<keyword evidence="4" id="KW-0865">Zymogen</keyword>
<dbReference type="PANTHER" id="PTHR43199:SF1">
    <property type="entry name" value="GLUTATHIONE HYDROLASE PROENZYME"/>
    <property type="match status" value="1"/>
</dbReference>
<dbReference type="Gene3D" id="3.60.20.40">
    <property type="match status" value="1"/>
</dbReference>
<dbReference type="Pfam" id="PF01019">
    <property type="entry name" value="G_glu_transpept"/>
    <property type="match status" value="2"/>
</dbReference>
<keyword evidence="2" id="KW-0808">Transferase</keyword>
<evidence type="ECO:0000313" key="5">
    <source>
        <dbReference type="EMBL" id="GGF51613.1"/>
    </source>
</evidence>
<dbReference type="PRINTS" id="PR01210">
    <property type="entry name" value="GGTRANSPTASE"/>
</dbReference>
<dbReference type="EMBL" id="BMJQ01000042">
    <property type="protein sequence ID" value="GGF51613.1"/>
    <property type="molecule type" value="Genomic_DNA"/>
</dbReference>
<sequence>MTLVTNSAWPPASWRTEAWSVAKPARTSRGGLVACQHHLAAAAGVELLRAGGNAVDAAVATAFALGVVEPWMSGIGGVGFMVAAEAKTGKVTVVDFGPVAPAGLDPARYPLASATAAPSMFGWPAVEDGRNDRGYEAAVVPGAVDGLGLALESLGRKSLAEVLAPAIRLAEIGLPLDWHSALAISLAAADLACDPAAAAIYLPGGLPAVPPTDRPAGALPLGQLAQTLKRIAEAGRRDFYEGELAAGIAADLKAGGSVITAADLAGYRAELREPLVHDYKGVRLHFAGPLSGGPTVIQALDEIGRRLPTLPLGRPDGATFRIYAEALRAAHETRLNELGAGTAGNTTHLSVVDRDGNMVALTVTLLARFGARIVLPSSGILMNNAINWFDPRPGRPNSLLPGRRPLANMCPVVATRDSGPWVALGACGGRKILSAVTQLASMLIDYDLSLDSAFATPRLDASTERVLVDAAMDPEWIAEIDRTLPVEIVPDQVYPSHFAVPSAVMRDEGTGLNSAATHLRSPVAAVLGEEE</sequence>
<evidence type="ECO:0000256" key="1">
    <source>
        <dbReference type="ARBA" id="ARBA00009381"/>
    </source>
</evidence>
<evidence type="ECO:0000256" key="4">
    <source>
        <dbReference type="ARBA" id="ARBA00023145"/>
    </source>
</evidence>